<keyword evidence="3 4" id="KW-1133">Transmembrane helix</keyword>
<evidence type="ECO:0000256" key="2">
    <source>
        <dbReference type="ARBA" id="ARBA00023122"/>
    </source>
</evidence>
<evidence type="ECO:0000256" key="3">
    <source>
        <dbReference type="PROSITE-ProRule" id="PRU01193"/>
    </source>
</evidence>
<gene>
    <name evidence="6" type="ORF">Mal4_09450</name>
</gene>
<dbReference type="SUPFAM" id="SSF54631">
    <property type="entry name" value="CBS-domain pair"/>
    <property type="match status" value="1"/>
</dbReference>
<dbReference type="RefSeq" id="WP_145367295.1">
    <property type="nucleotide sequence ID" value="NZ_CP036275.1"/>
</dbReference>
<evidence type="ECO:0000313" key="7">
    <source>
        <dbReference type="Proteomes" id="UP000320496"/>
    </source>
</evidence>
<keyword evidence="3 4" id="KW-0812">Transmembrane</keyword>
<name>A0A517Z2G1_9PLAN</name>
<feature type="domain" description="CNNM transmembrane" evidence="5">
    <location>
        <begin position="3"/>
        <end position="194"/>
    </location>
</feature>
<feature type="transmembrane region" description="Helical" evidence="4">
    <location>
        <begin position="138"/>
        <end position="157"/>
    </location>
</feature>
<dbReference type="AlphaFoldDB" id="A0A517Z2G1"/>
<dbReference type="InterPro" id="IPR046342">
    <property type="entry name" value="CBS_dom_sf"/>
</dbReference>
<evidence type="ECO:0000259" key="5">
    <source>
        <dbReference type="PROSITE" id="PS51846"/>
    </source>
</evidence>
<dbReference type="PANTHER" id="PTHR22777">
    <property type="entry name" value="HEMOLYSIN-RELATED"/>
    <property type="match status" value="1"/>
</dbReference>
<protein>
    <recommendedName>
        <fullName evidence="5">CNNM transmembrane domain-containing protein</fullName>
    </recommendedName>
</protein>
<organism evidence="6 7">
    <name type="scientific">Maioricimonas rarisocia</name>
    <dbReference type="NCBI Taxonomy" id="2528026"/>
    <lineage>
        <taxon>Bacteria</taxon>
        <taxon>Pseudomonadati</taxon>
        <taxon>Planctomycetota</taxon>
        <taxon>Planctomycetia</taxon>
        <taxon>Planctomycetales</taxon>
        <taxon>Planctomycetaceae</taxon>
        <taxon>Maioricimonas</taxon>
    </lineage>
</organism>
<feature type="transmembrane region" description="Helical" evidence="4">
    <location>
        <begin position="61"/>
        <end position="87"/>
    </location>
</feature>
<evidence type="ECO:0000256" key="4">
    <source>
        <dbReference type="SAM" id="Phobius"/>
    </source>
</evidence>
<keyword evidence="3 4" id="KW-0472">Membrane</keyword>
<dbReference type="InterPro" id="IPR002550">
    <property type="entry name" value="CNNM"/>
</dbReference>
<keyword evidence="7" id="KW-1185">Reference proteome</keyword>
<evidence type="ECO:0000313" key="6">
    <source>
        <dbReference type="EMBL" id="QDU36657.1"/>
    </source>
</evidence>
<dbReference type="EMBL" id="CP036275">
    <property type="protein sequence ID" value="QDU36657.1"/>
    <property type="molecule type" value="Genomic_DNA"/>
</dbReference>
<keyword evidence="1" id="KW-0677">Repeat</keyword>
<dbReference type="GO" id="GO:0005886">
    <property type="term" value="C:plasma membrane"/>
    <property type="evidence" value="ECO:0007669"/>
    <property type="project" value="TreeGrafter"/>
</dbReference>
<reference evidence="6 7" key="1">
    <citation type="submission" date="2019-02" db="EMBL/GenBank/DDBJ databases">
        <title>Deep-cultivation of Planctomycetes and their phenomic and genomic characterization uncovers novel biology.</title>
        <authorList>
            <person name="Wiegand S."/>
            <person name="Jogler M."/>
            <person name="Boedeker C."/>
            <person name="Pinto D."/>
            <person name="Vollmers J."/>
            <person name="Rivas-Marin E."/>
            <person name="Kohn T."/>
            <person name="Peeters S.H."/>
            <person name="Heuer A."/>
            <person name="Rast P."/>
            <person name="Oberbeckmann S."/>
            <person name="Bunk B."/>
            <person name="Jeske O."/>
            <person name="Meyerdierks A."/>
            <person name="Storesund J.E."/>
            <person name="Kallscheuer N."/>
            <person name="Luecker S."/>
            <person name="Lage O.M."/>
            <person name="Pohl T."/>
            <person name="Merkel B.J."/>
            <person name="Hornburger P."/>
            <person name="Mueller R.-W."/>
            <person name="Bruemmer F."/>
            <person name="Labrenz M."/>
            <person name="Spormann A.M."/>
            <person name="Op den Camp H."/>
            <person name="Overmann J."/>
            <person name="Amann R."/>
            <person name="Jetten M.S.M."/>
            <person name="Mascher T."/>
            <person name="Medema M.H."/>
            <person name="Devos D.P."/>
            <person name="Kaster A.-K."/>
            <person name="Ovreas L."/>
            <person name="Rohde M."/>
            <person name="Galperin M.Y."/>
            <person name="Jogler C."/>
        </authorList>
    </citation>
    <scope>NUCLEOTIDE SEQUENCE [LARGE SCALE GENOMIC DNA]</scope>
    <source>
        <strain evidence="6 7">Mal4</strain>
    </source>
</reference>
<dbReference type="PANTHER" id="PTHR22777:SF17">
    <property type="entry name" value="UPF0053 PROTEIN SLL0260"/>
    <property type="match status" value="1"/>
</dbReference>
<keyword evidence="2" id="KW-0129">CBS domain</keyword>
<dbReference type="Pfam" id="PF01595">
    <property type="entry name" value="CNNM"/>
    <property type="match status" value="1"/>
</dbReference>
<accession>A0A517Z2G1</accession>
<feature type="transmembrane region" description="Helical" evidence="4">
    <location>
        <begin position="6"/>
        <end position="24"/>
    </location>
</feature>
<dbReference type="PROSITE" id="PS51846">
    <property type="entry name" value="CNNM"/>
    <property type="match status" value="1"/>
</dbReference>
<dbReference type="Gene3D" id="3.10.580.10">
    <property type="entry name" value="CBS-domain"/>
    <property type="match status" value="1"/>
</dbReference>
<dbReference type="OrthoDB" id="274143at2"/>
<sequence length="333" mass="36779">MPLWLESILIFSLFFIGLRLSAFFSGTETGYYRLSIPRVNIDAQAGDKTARRILWFVRNPAYFVATTLIGNNVANYITTLAIGWASITVVTSGADQVEIIATVLMSPVVFLFGELLPKNLYYRAPLSRMRRDIHLFRGFFVLFVPLSWPLVAVAKVFERLSGSSAKPLDVLIGRNRLLQVVHHGRREGVLTEVQSHLANGVLQTASQPVANSMTPVQRVLGISESARREEMLAFARRYGLASIPVHREGAPNEYVAYVRVVDLTLDSRSPSQLFRPLPHIPLRSGKLEALQSLHASGAAFGALIDNGRIAGLVSERGLVEQLFRPPTSLTVAS</sequence>
<evidence type="ECO:0000256" key="1">
    <source>
        <dbReference type="ARBA" id="ARBA00022737"/>
    </source>
</evidence>
<proteinExistence type="predicted"/>
<dbReference type="KEGG" id="mri:Mal4_09450"/>
<dbReference type="Proteomes" id="UP000320496">
    <property type="component" value="Chromosome"/>
</dbReference>
<feature type="transmembrane region" description="Helical" evidence="4">
    <location>
        <begin position="99"/>
        <end position="117"/>
    </location>
</feature>